<reference evidence="1" key="1">
    <citation type="submission" date="2018-05" db="EMBL/GenBank/DDBJ databases">
        <title>Draft genome of Mucuna pruriens seed.</title>
        <authorList>
            <person name="Nnadi N.E."/>
            <person name="Vos R."/>
            <person name="Hasami M.H."/>
            <person name="Devisetty U.K."/>
            <person name="Aguiy J.C."/>
        </authorList>
    </citation>
    <scope>NUCLEOTIDE SEQUENCE [LARGE SCALE GENOMIC DNA]</scope>
    <source>
        <strain evidence="1">JCA_2017</strain>
    </source>
</reference>
<evidence type="ECO:0000313" key="1">
    <source>
        <dbReference type="EMBL" id="RDX73859.1"/>
    </source>
</evidence>
<accession>A0A371F6F4</accession>
<evidence type="ECO:0000313" key="2">
    <source>
        <dbReference type="Proteomes" id="UP000257109"/>
    </source>
</evidence>
<gene>
    <name evidence="1" type="ORF">CR513_46472</name>
</gene>
<dbReference type="AlphaFoldDB" id="A0A371F6F4"/>
<dbReference type="Proteomes" id="UP000257109">
    <property type="component" value="Unassembled WGS sequence"/>
</dbReference>
<feature type="non-terminal residue" evidence="1">
    <location>
        <position position="1"/>
    </location>
</feature>
<evidence type="ECO:0008006" key="3">
    <source>
        <dbReference type="Google" id="ProtNLM"/>
    </source>
</evidence>
<dbReference type="OrthoDB" id="1418274at2759"/>
<protein>
    <recommendedName>
        <fullName evidence="3">DUF4219 domain-containing protein</fullName>
    </recommendedName>
</protein>
<keyword evidence="2" id="KW-1185">Reference proteome</keyword>
<sequence>MENEGHAVNIPHMFKGQNYNYWKQRMIEFFDACHIDIWSRNFKIIWNDELAYEDSKISMLGHRYELFKMEDHESIDQMFGTIINNLRSLGKT</sequence>
<dbReference type="EMBL" id="QJKJ01010378">
    <property type="protein sequence ID" value="RDX73859.1"/>
    <property type="molecule type" value="Genomic_DNA"/>
</dbReference>
<organism evidence="1 2">
    <name type="scientific">Mucuna pruriens</name>
    <name type="common">Velvet bean</name>
    <name type="synonym">Dolichos pruriens</name>
    <dbReference type="NCBI Taxonomy" id="157652"/>
    <lineage>
        <taxon>Eukaryota</taxon>
        <taxon>Viridiplantae</taxon>
        <taxon>Streptophyta</taxon>
        <taxon>Embryophyta</taxon>
        <taxon>Tracheophyta</taxon>
        <taxon>Spermatophyta</taxon>
        <taxon>Magnoliopsida</taxon>
        <taxon>eudicotyledons</taxon>
        <taxon>Gunneridae</taxon>
        <taxon>Pentapetalae</taxon>
        <taxon>rosids</taxon>
        <taxon>fabids</taxon>
        <taxon>Fabales</taxon>
        <taxon>Fabaceae</taxon>
        <taxon>Papilionoideae</taxon>
        <taxon>50 kb inversion clade</taxon>
        <taxon>NPAAA clade</taxon>
        <taxon>indigoferoid/millettioid clade</taxon>
        <taxon>Phaseoleae</taxon>
        <taxon>Mucuna</taxon>
    </lineage>
</organism>
<proteinExistence type="predicted"/>
<comment type="caution">
    <text evidence="1">The sequence shown here is derived from an EMBL/GenBank/DDBJ whole genome shotgun (WGS) entry which is preliminary data.</text>
</comment>
<name>A0A371F6F4_MUCPR</name>